<gene>
    <name evidence="7" type="ORF">B9Z19DRAFT_1000836</name>
</gene>
<evidence type="ECO:0000256" key="5">
    <source>
        <dbReference type="SAM" id="MobiDB-lite"/>
    </source>
</evidence>
<dbReference type="AlphaFoldDB" id="A0A2T6ZFV9"/>
<keyword evidence="8" id="KW-1185">Reference proteome</keyword>
<dbReference type="GO" id="GO:0005847">
    <property type="term" value="C:mRNA cleavage and polyadenylation specificity factor complex"/>
    <property type="evidence" value="ECO:0007669"/>
    <property type="project" value="TreeGrafter"/>
</dbReference>
<dbReference type="EMBL" id="NESQ01000305">
    <property type="protein sequence ID" value="PUU74359.1"/>
    <property type="molecule type" value="Genomic_DNA"/>
</dbReference>
<dbReference type="InterPro" id="IPR051187">
    <property type="entry name" value="Pre-mRNA_3'-end_processing_reg"/>
</dbReference>
<comment type="caution">
    <text evidence="7">The sequence shown here is derived from an EMBL/GenBank/DDBJ whole genome shotgun (WGS) entry which is preliminary data.</text>
</comment>
<dbReference type="PANTHER" id="PTHR13484">
    <property type="entry name" value="FIP1-LIKE 1 PROTEIN"/>
    <property type="match status" value="1"/>
</dbReference>
<evidence type="ECO:0000256" key="4">
    <source>
        <dbReference type="ARBA" id="ARBA00023242"/>
    </source>
</evidence>
<feature type="compositionally biased region" description="Low complexity" evidence="5">
    <location>
        <begin position="147"/>
        <end position="161"/>
    </location>
</feature>
<sequence length="347" mass="36412">MDQDEDAYLYGDDPVATEETSTSSVTLQQASNSPPRAVPESFPEHSGGDTPMADSAPEPATREDDLEEGEEEEEEIEEEVEVDDSEDEIEFVIERKDGTRPEPPPQPSRYNQVRMAPTRPVPESSSSAKATTPQASTNTTPHPPTGPASSQHPHPPTSSSSKLDLNGNPAYHGTPIKSISLDSDTLLPSDKPWRKPGADVTDYFNYGFDEFTWTAYCQKQESMREEFDPRKMMEQMMLLSGMTGGLGMPGIVVDPSAVNVGVGGMDMNAAAAMMGFNPAGGGGGSAGGGAPTTATGTSAGGTDLNMVSGMVDPSMYGAGPMGGGYDDRSGAAAGAYGMPADPRRAGM</sequence>
<feature type="compositionally biased region" description="Polar residues" evidence="5">
    <location>
        <begin position="123"/>
        <end position="140"/>
    </location>
</feature>
<evidence type="ECO:0000256" key="2">
    <source>
        <dbReference type="ARBA" id="ARBA00007459"/>
    </source>
</evidence>
<evidence type="ECO:0000256" key="1">
    <source>
        <dbReference type="ARBA" id="ARBA00004123"/>
    </source>
</evidence>
<protein>
    <submittedName>
        <fullName evidence="7">Fip1 motif-domain-containing protein</fullName>
    </submittedName>
</protein>
<evidence type="ECO:0000259" key="6">
    <source>
        <dbReference type="Pfam" id="PF05182"/>
    </source>
</evidence>
<dbReference type="InterPro" id="IPR007854">
    <property type="entry name" value="Fip1_dom"/>
</dbReference>
<comment type="similarity">
    <text evidence="2">Belongs to the FIP1 family.</text>
</comment>
<organism evidence="7 8">
    <name type="scientific">Tuber borchii</name>
    <name type="common">White truffle</name>
    <dbReference type="NCBI Taxonomy" id="42251"/>
    <lineage>
        <taxon>Eukaryota</taxon>
        <taxon>Fungi</taxon>
        <taxon>Dikarya</taxon>
        <taxon>Ascomycota</taxon>
        <taxon>Pezizomycotina</taxon>
        <taxon>Pezizomycetes</taxon>
        <taxon>Pezizales</taxon>
        <taxon>Tuberaceae</taxon>
        <taxon>Tuber</taxon>
    </lineage>
</organism>
<comment type="subcellular location">
    <subcellularLocation>
        <location evidence="1">Nucleus</location>
    </subcellularLocation>
</comment>
<evidence type="ECO:0000313" key="8">
    <source>
        <dbReference type="Proteomes" id="UP000244722"/>
    </source>
</evidence>
<dbReference type="Proteomes" id="UP000244722">
    <property type="component" value="Unassembled WGS sequence"/>
</dbReference>
<feature type="compositionally biased region" description="Low complexity" evidence="5">
    <location>
        <begin position="291"/>
        <end position="301"/>
    </location>
</feature>
<feature type="compositionally biased region" description="Polar residues" evidence="5">
    <location>
        <begin position="25"/>
        <end position="34"/>
    </location>
</feature>
<feature type="domain" description="Pre-mRNA polyadenylation factor Fip1" evidence="6">
    <location>
        <begin position="189"/>
        <end position="224"/>
    </location>
</feature>
<dbReference type="STRING" id="42251.A0A2T6ZFV9"/>
<feature type="region of interest" description="Disordered" evidence="5">
    <location>
        <begin position="1"/>
        <end position="183"/>
    </location>
</feature>
<dbReference type="GO" id="GO:0006397">
    <property type="term" value="P:mRNA processing"/>
    <property type="evidence" value="ECO:0007669"/>
    <property type="project" value="UniProtKB-KW"/>
</dbReference>
<evidence type="ECO:0000256" key="3">
    <source>
        <dbReference type="ARBA" id="ARBA00022664"/>
    </source>
</evidence>
<dbReference type="PANTHER" id="PTHR13484:SF0">
    <property type="entry name" value="PRE-MRNA 3'-END-PROCESSING FACTOR FIP1"/>
    <property type="match status" value="1"/>
</dbReference>
<reference evidence="7 8" key="1">
    <citation type="submission" date="2017-04" db="EMBL/GenBank/DDBJ databases">
        <title>Draft genome sequence of Tuber borchii Vittad., a whitish edible truffle.</title>
        <authorList>
            <consortium name="DOE Joint Genome Institute"/>
            <person name="Murat C."/>
            <person name="Kuo A."/>
            <person name="Barry K.W."/>
            <person name="Clum A."/>
            <person name="Dockter R.B."/>
            <person name="Fauchery L."/>
            <person name="Iotti M."/>
            <person name="Kohler A."/>
            <person name="Labutti K."/>
            <person name="Lindquist E.A."/>
            <person name="Lipzen A."/>
            <person name="Ohm R.A."/>
            <person name="Wang M."/>
            <person name="Grigoriev I.V."/>
            <person name="Zambonelli A."/>
            <person name="Martin F.M."/>
        </authorList>
    </citation>
    <scope>NUCLEOTIDE SEQUENCE [LARGE SCALE GENOMIC DNA]</scope>
    <source>
        <strain evidence="7 8">Tbo3840</strain>
    </source>
</reference>
<name>A0A2T6ZFV9_TUBBO</name>
<feature type="region of interest" description="Disordered" evidence="5">
    <location>
        <begin position="282"/>
        <end position="301"/>
    </location>
</feature>
<dbReference type="OrthoDB" id="1917198at2759"/>
<accession>A0A2T6ZFV9</accession>
<feature type="compositionally biased region" description="Acidic residues" evidence="5">
    <location>
        <begin position="64"/>
        <end position="91"/>
    </location>
</feature>
<dbReference type="Pfam" id="PF05182">
    <property type="entry name" value="Fip1"/>
    <property type="match status" value="1"/>
</dbReference>
<keyword evidence="4" id="KW-0539">Nucleus</keyword>
<keyword evidence="3" id="KW-0507">mRNA processing</keyword>
<proteinExistence type="inferred from homology"/>
<evidence type="ECO:0000313" key="7">
    <source>
        <dbReference type="EMBL" id="PUU74359.1"/>
    </source>
</evidence>